<dbReference type="Proteomes" id="UP000799537">
    <property type="component" value="Unassembled WGS sequence"/>
</dbReference>
<evidence type="ECO:0000313" key="2">
    <source>
        <dbReference type="Proteomes" id="UP000799537"/>
    </source>
</evidence>
<keyword evidence="2" id="KW-1185">Reference proteome</keyword>
<gene>
    <name evidence="1" type="ORF">M409DRAFT_48883</name>
</gene>
<evidence type="ECO:0000313" key="1">
    <source>
        <dbReference type="EMBL" id="KAF2173983.1"/>
    </source>
</evidence>
<organism evidence="1 2">
    <name type="scientific">Zasmidium cellare ATCC 36951</name>
    <dbReference type="NCBI Taxonomy" id="1080233"/>
    <lineage>
        <taxon>Eukaryota</taxon>
        <taxon>Fungi</taxon>
        <taxon>Dikarya</taxon>
        <taxon>Ascomycota</taxon>
        <taxon>Pezizomycotina</taxon>
        <taxon>Dothideomycetes</taxon>
        <taxon>Dothideomycetidae</taxon>
        <taxon>Mycosphaerellales</taxon>
        <taxon>Mycosphaerellaceae</taxon>
        <taxon>Zasmidium</taxon>
    </lineage>
</organism>
<dbReference type="OrthoDB" id="5229512at2759"/>
<dbReference type="AlphaFoldDB" id="A0A6A6D4C5"/>
<dbReference type="EMBL" id="ML993579">
    <property type="protein sequence ID" value="KAF2173983.1"/>
    <property type="molecule type" value="Genomic_DNA"/>
</dbReference>
<reference evidence="1" key="1">
    <citation type="journal article" date="2020" name="Stud. Mycol.">
        <title>101 Dothideomycetes genomes: a test case for predicting lifestyles and emergence of pathogens.</title>
        <authorList>
            <person name="Haridas S."/>
            <person name="Albert R."/>
            <person name="Binder M."/>
            <person name="Bloem J."/>
            <person name="Labutti K."/>
            <person name="Salamov A."/>
            <person name="Andreopoulos B."/>
            <person name="Baker S."/>
            <person name="Barry K."/>
            <person name="Bills G."/>
            <person name="Bluhm B."/>
            <person name="Cannon C."/>
            <person name="Castanera R."/>
            <person name="Culley D."/>
            <person name="Daum C."/>
            <person name="Ezra D."/>
            <person name="Gonzalez J."/>
            <person name="Henrissat B."/>
            <person name="Kuo A."/>
            <person name="Liang C."/>
            <person name="Lipzen A."/>
            <person name="Lutzoni F."/>
            <person name="Magnuson J."/>
            <person name="Mondo S."/>
            <person name="Nolan M."/>
            <person name="Ohm R."/>
            <person name="Pangilinan J."/>
            <person name="Park H.-J."/>
            <person name="Ramirez L."/>
            <person name="Alfaro M."/>
            <person name="Sun H."/>
            <person name="Tritt A."/>
            <person name="Yoshinaga Y."/>
            <person name="Zwiers L.-H."/>
            <person name="Turgeon B."/>
            <person name="Goodwin S."/>
            <person name="Spatafora J."/>
            <person name="Crous P."/>
            <person name="Grigoriev I."/>
        </authorList>
    </citation>
    <scope>NUCLEOTIDE SEQUENCE</scope>
    <source>
        <strain evidence="1">ATCC 36951</strain>
    </source>
</reference>
<dbReference type="GeneID" id="54564341"/>
<dbReference type="PANTHER" id="PTHR42085">
    <property type="entry name" value="F-BOX DOMAIN-CONTAINING PROTEIN"/>
    <property type="match status" value="1"/>
</dbReference>
<accession>A0A6A6D4C5</accession>
<dbReference type="PANTHER" id="PTHR42085:SF2">
    <property type="entry name" value="F-BOX DOMAIN-CONTAINING PROTEIN"/>
    <property type="match status" value="1"/>
</dbReference>
<proteinExistence type="predicted"/>
<protein>
    <submittedName>
        <fullName evidence="1">Uncharacterized protein</fullName>
    </submittedName>
</protein>
<dbReference type="InterPro" id="IPR038883">
    <property type="entry name" value="AN11006-like"/>
</dbReference>
<name>A0A6A6D4C5_ZASCE</name>
<dbReference type="RefSeq" id="XP_033674872.1">
    <property type="nucleotide sequence ID" value="XM_033811069.1"/>
</dbReference>
<sequence length="884" mass="99733">MENLGLFGRLPGELRNQIYDMVLTHVPGQKASSALLRTCKQIYREGIDVLHHNSTFYVDFDVDYTTMFAVGDVYGYYFDARGRRHSSMPDVPRLRSSDAFFPPWSTKVRKWWITIDVSLRPVGLKTRLRREGDQAGYQKLRPGEEECGHVYQRALYPIMKIPQKIALTLNLENFEPGHVKFIQRTRLDNDAEITDLLHFDPLSEIHALENTIRHLLPRDPNPGKLLPPTPLQTLWAMSTAEFPSPHRHYQLPAYDSIADATLKKYIETLKTVLQLLKVGASEGMQDRWVAEWRVLGELGFNGKVLRIVGEGWGRAFGRLCVARAKLEVRGVVGCFDKTLFADCDQLDSKDTTLLFDCILISCGVADTVMSNISTSQTGPVSPSDMTLLSPSNRLDSGTTVSSQVAALALAPKDEPFTACFLSFNQTKTYSPLCHLTLTGALEATSCDPTSKTNIDILWPESLLRAPRIVVNIYLQDTEPTAWRHLSDFFAVYWFLESLAGFLGRTWKARRVEKKSHAAAIDSACSLCCRAAHTTTTSPVAGTPSRIATRMAHHYESPSTLVMAPSPNTAEEEQEVFRFFDLAPELRNRIYEYALVQNRFQKHFANTALLRVSKEVYREAAGIFWSQTTFCIRAHKPTRSTDEGLRDANFDFISGDMHAMVERSTLDRFVNSFPSAILKVARIEIKAPVCRPEIPNHLLYSLASILRRSSLKMQDLSIELEHGRDVELRLAYPLLRMPPHLNIFYHSSDKASEEQVRGRYLEGNKVKKLRPACTTFEASVEMKALRPKIEAYLKSFPKKPNSQKAGSDGSGKDWKLVGKYLKKADAAFNRPGTASLSGDRMRMAYVATLARWVEMREAGVRFGDEEVAFNNFARRTSFVSVNTTS</sequence>